<dbReference type="InterPro" id="IPR027385">
    <property type="entry name" value="Beta-barrel_OMP"/>
</dbReference>
<dbReference type="Gene3D" id="2.40.160.20">
    <property type="match status" value="1"/>
</dbReference>
<evidence type="ECO:0000313" key="5">
    <source>
        <dbReference type="Proteomes" id="UP001440612"/>
    </source>
</evidence>
<sequence>MKPIAAVIIAALPSATLADFSGAYGGAALGVVSPNLDFSDLLEGLIDEDIVIGLEDTTSLSAFAGYQIQNGAFVYGGEVAFTTAPNMEFVGVSIDNSATDIKGRLGYAVDDQLLAYGALGYSQVTIDIDDIDLELDADGLFLGAGVDYLLTDNIVLGAEVSTRKVSIDLDEFDIDQDVDLDTNTFALRASYKF</sequence>
<feature type="signal peptide" evidence="2">
    <location>
        <begin position="1"/>
        <end position="18"/>
    </location>
</feature>
<dbReference type="InterPro" id="IPR011250">
    <property type="entry name" value="OMP/PagP_B-barrel"/>
</dbReference>
<reference evidence="5" key="1">
    <citation type="submission" date="2024-04" db="EMBL/GenBank/DDBJ databases">
        <title>Phylogenomic analyses of a clade within the roseobacter group suggest taxonomic reassignments of species of the genera Aestuariivita, Citreicella, Loktanella, Nautella, Pelagibaca, Ruegeria, Thalassobius, Thiobacimonas and Tropicibacter, and the proposal o.</title>
        <authorList>
            <person name="Jeon C.O."/>
        </authorList>
    </citation>
    <scope>NUCLEOTIDE SEQUENCE [LARGE SCALE GENOMIC DNA]</scope>
    <source>
        <strain evidence="5">BS5-3</strain>
    </source>
</reference>
<proteinExistence type="predicted"/>
<dbReference type="SUPFAM" id="SSF56925">
    <property type="entry name" value="OMPA-like"/>
    <property type="match status" value="1"/>
</dbReference>
<protein>
    <submittedName>
        <fullName evidence="4">Outer membrane protein</fullName>
    </submittedName>
</protein>
<accession>A0ABZ2V6H7</accession>
<dbReference type="Pfam" id="PF13505">
    <property type="entry name" value="OMP_b-brl"/>
    <property type="match status" value="1"/>
</dbReference>
<name>A0ABZ2V6H7_9RHOB</name>
<evidence type="ECO:0000313" key="4">
    <source>
        <dbReference type="EMBL" id="WZC50185.1"/>
    </source>
</evidence>
<dbReference type="RefSeq" id="WP_341368294.1">
    <property type="nucleotide sequence ID" value="NZ_CP150951.2"/>
</dbReference>
<evidence type="ECO:0000256" key="2">
    <source>
        <dbReference type="SAM" id="SignalP"/>
    </source>
</evidence>
<gene>
    <name evidence="4" type="ORF">AABB29_05975</name>
</gene>
<feature type="chain" id="PRO_5047511385" evidence="2">
    <location>
        <begin position="19"/>
        <end position="193"/>
    </location>
</feature>
<evidence type="ECO:0000256" key="1">
    <source>
        <dbReference type="ARBA" id="ARBA00022729"/>
    </source>
</evidence>
<evidence type="ECO:0000259" key="3">
    <source>
        <dbReference type="Pfam" id="PF13505"/>
    </source>
</evidence>
<keyword evidence="1 2" id="KW-0732">Signal</keyword>
<dbReference type="Proteomes" id="UP001440612">
    <property type="component" value="Chromosome"/>
</dbReference>
<organism evidence="4 5">
    <name type="scientific">Yoonia phaeophyticola</name>
    <dbReference type="NCBI Taxonomy" id="3137369"/>
    <lineage>
        <taxon>Bacteria</taxon>
        <taxon>Pseudomonadati</taxon>
        <taxon>Pseudomonadota</taxon>
        <taxon>Alphaproteobacteria</taxon>
        <taxon>Rhodobacterales</taxon>
        <taxon>Paracoccaceae</taxon>
        <taxon>Yoonia</taxon>
    </lineage>
</organism>
<feature type="domain" description="Outer membrane protein beta-barrel" evidence="3">
    <location>
        <begin position="5"/>
        <end position="193"/>
    </location>
</feature>
<dbReference type="EMBL" id="CP150951">
    <property type="protein sequence ID" value="WZC50185.1"/>
    <property type="molecule type" value="Genomic_DNA"/>
</dbReference>
<keyword evidence="5" id="KW-1185">Reference proteome</keyword>